<name>A0ABR4NHU4_9FUNG</name>
<keyword evidence="2" id="KW-1185">Reference proteome</keyword>
<dbReference type="InterPro" id="IPR036770">
    <property type="entry name" value="Ankyrin_rpt-contain_sf"/>
</dbReference>
<dbReference type="PANTHER" id="PTHR46586:SF3">
    <property type="entry name" value="ANKYRIN REPEAT-CONTAINING PROTEIN"/>
    <property type="match status" value="1"/>
</dbReference>
<accession>A0ABR4NHU4</accession>
<evidence type="ECO:0008006" key="3">
    <source>
        <dbReference type="Google" id="ProtNLM"/>
    </source>
</evidence>
<dbReference type="InterPro" id="IPR052050">
    <property type="entry name" value="SecEffector_AnkRepeat"/>
</dbReference>
<dbReference type="Proteomes" id="UP001527925">
    <property type="component" value="Unassembled WGS sequence"/>
</dbReference>
<dbReference type="EMBL" id="JADGIZ020000004">
    <property type="protein sequence ID" value="KAL2919098.1"/>
    <property type="molecule type" value="Genomic_DNA"/>
</dbReference>
<gene>
    <name evidence="1" type="ORF">HK105_201368</name>
</gene>
<comment type="caution">
    <text evidence="1">The sequence shown here is derived from an EMBL/GenBank/DDBJ whole genome shotgun (WGS) entry which is preliminary data.</text>
</comment>
<organism evidence="1 2">
    <name type="scientific">Polyrhizophydium stewartii</name>
    <dbReference type="NCBI Taxonomy" id="2732419"/>
    <lineage>
        <taxon>Eukaryota</taxon>
        <taxon>Fungi</taxon>
        <taxon>Fungi incertae sedis</taxon>
        <taxon>Chytridiomycota</taxon>
        <taxon>Chytridiomycota incertae sedis</taxon>
        <taxon>Chytridiomycetes</taxon>
        <taxon>Rhizophydiales</taxon>
        <taxon>Rhizophydiales incertae sedis</taxon>
        <taxon>Polyrhizophydium</taxon>
    </lineage>
</organism>
<protein>
    <recommendedName>
        <fullName evidence="3">Ankyrin repeat protein</fullName>
    </recommendedName>
</protein>
<evidence type="ECO:0000313" key="1">
    <source>
        <dbReference type="EMBL" id="KAL2919098.1"/>
    </source>
</evidence>
<proteinExistence type="predicted"/>
<reference evidence="1 2" key="1">
    <citation type="submission" date="2023-09" db="EMBL/GenBank/DDBJ databases">
        <title>Pangenome analysis of Batrachochytrium dendrobatidis and related Chytrids.</title>
        <authorList>
            <person name="Yacoub M.N."/>
            <person name="Stajich J.E."/>
            <person name="James T.Y."/>
        </authorList>
    </citation>
    <scope>NUCLEOTIDE SEQUENCE [LARGE SCALE GENOMIC DNA]</scope>
    <source>
        <strain evidence="1 2">JEL0888</strain>
    </source>
</reference>
<dbReference type="SUPFAM" id="SSF48403">
    <property type="entry name" value="Ankyrin repeat"/>
    <property type="match status" value="1"/>
</dbReference>
<evidence type="ECO:0000313" key="2">
    <source>
        <dbReference type="Proteomes" id="UP001527925"/>
    </source>
</evidence>
<dbReference type="Gene3D" id="1.25.40.20">
    <property type="entry name" value="Ankyrin repeat-containing domain"/>
    <property type="match status" value="2"/>
</dbReference>
<dbReference type="PANTHER" id="PTHR46586">
    <property type="entry name" value="ANKYRIN REPEAT-CONTAINING PROTEIN"/>
    <property type="match status" value="1"/>
</dbReference>
<sequence>MAAASRFAGCADVADMLERLPFELGEAVFEHAGLATKLLHGRLLLPLDDRTSALVWIECMANDLVSCVPMLPQRRLTFEPYVAPPSDAMVAAIRARPDMALTDFGKLDQHTFAAKAATFSLDVCKEMLDLELRRRARHQLSSWAGRTGSSSWIVLVAAAGLGNTKLLQLVLDTQLFQMTMSLAGAFEAALHYDRVESVELLAQHTGFVGRKIIQTAVMSNAVKCFGVIESRFSLSSITLRSIYQAAKNSNGVILGCVARQYGSLSASQLDWLVKASVKYRRLDALRAMSNGGFRFILFSDIAAKAAARGDMELFAFFRPYFNNDYWFKDAMRIAAGKGDLDAVRLLHSDFDLACDHGAMDAAAAGGHMDVIEFLRAHRTEGFTGAAMIGAAQAGHLGVVRFLHEQRIECDDTKAMVCAAHNGHVGVLEFFRTKRGARCSAQVIKVAMLYNHDRVIQWLLEHFPDESKQEMTLCIMELIELKHFYLVSKLFRSKAKFAHEQILPKLLQHKCYDLVKVLLKSSHFSLPSKNLLLADCSRDFEAFRLLIEYGAAPSDDVLRLVGQAPFTPDAMAIADFLFERFPDLDWDTVAATLDVYSEEFKEHVMKLRGTSTSADQARNERLQPE</sequence>